<evidence type="ECO:0000313" key="4">
    <source>
        <dbReference type="Proteomes" id="UP000198356"/>
    </source>
</evidence>
<name>A0A239MK79_9BACT</name>
<evidence type="ECO:0000259" key="2">
    <source>
        <dbReference type="Pfam" id="PF16640"/>
    </source>
</evidence>
<dbReference type="PANTHER" id="PTHR24104">
    <property type="entry name" value="E3 UBIQUITIN-PROTEIN LIGASE NHLRC1-RELATED"/>
    <property type="match status" value="1"/>
</dbReference>
<dbReference type="InterPro" id="IPR032109">
    <property type="entry name" value="Big_3_5"/>
</dbReference>
<feature type="chain" id="PRO_5012263739" evidence="1">
    <location>
        <begin position="32"/>
        <end position="1336"/>
    </location>
</feature>
<dbReference type="InterPro" id="IPR013783">
    <property type="entry name" value="Ig-like_fold"/>
</dbReference>
<dbReference type="PANTHER" id="PTHR24104:SF25">
    <property type="entry name" value="PROTEIN LIN-41"/>
    <property type="match status" value="1"/>
</dbReference>
<organism evidence="3 4">
    <name type="scientific">Granulicella rosea</name>
    <dbReference type="NCBI Taxonomy" id="474952"/>
    <lineage>
        <taxon>Bacteria</taxon>
        <taxon>Pseudomonadati</taxon>
        <taxon>Acidobacteriota</taxon>
        <taxon>Terriglobia</taxon>
        <taxon>Terriglobales</taxon>
        <taxon>Acidobacteriaceae</taxon>
        <taxon>Granulicella</taxon>
    </lineage>
</organism>
<evidence type="ECO:0000256" key="1">
    <source>
        <dbReference type="SAM" id="SignalP"/>
    </source>
</evidence>
<sequence length="1336" mass="132368">MLKISANMPSRRAIKFVTQCVALLSTVCAIAVVGAQAQSSIQIPYANTAMGIPSGSTQTVCAADLANGGSVATGNNCAPLQAIVKTPGAVLFDSYGDLYIADQGDKEIRVIYNGNATVASQIVASYNNKTVLTASSLLAGNVYSICGGGAGTGITSTGYPCRTVTMSPNALAVDAQSNVFETEGTSRLRVAYVGGSAVATLLAKTLLTEQGTSTPVIGSAYAVVSSSLNGYYGDGGNANAALMNSGRGVVIDANENLYIADYKSNAIRMINGSTGIISTIVGSGCVQATVTLSTYAATGAKYPSAVSSAGGCTAGDTGDGGAATSATINGPYDLAFDGSGNLYIAEYAGKRVRVLYNGTGTIPGVTNPVTGDIYTVAGGGTLTAGGAALQLALKSASGLGFDAQGNLYIADSVGNQIWKIDGATQVGAVIAGTGASTTAGTTCSTIFAAGPTSTDSVGDGCLADAAYLNAPQGRIQFDAQGNLYVADYGNSLIRRLTSAVPVPTAAVGSSSPVAVAFAPLAAETVAGTVLALQGGSTAELQSAAGSTCTGTLTLGKSCFVNLNFVPATPGQRYGSVQLVNSSGATFAQSLIGGFATGAEIALDPSTAVTVGTGLTPAGIASDASGAIYVADAKSGEVLKFASASSSTSTVLMTGLSSPAQVAVDGFGDVLAADTGNNRIAVYNTVTLKVSYLTGYSAPQGVAVDAAGDIFIANTGANSVVEIYQKTGLSTTLATSVIAPTQLSFDGNGNLYVIDSGNARAVELPGVTGAQVAVALGTFTPISLGLDAAGDLYVLDKTGAQAAVISGNGSVTTTLLSGLGSPVALNVDSYGNVLVADSSATGVYRLNRQQLPVTYFETNVGASSEFSSFSVTNIGSGTLQFSSGSLWSGSGSTADFATTASTSNGCTQSTLASGSGCSFSSTFSPVATGSFTDTLTFPSNAGNAATANVQLIGKGVNLATAKLVATTTAGTTTLSYGSPITVTFAVTPVGSTVTPTGTILLQLNGVSLGSKTVGTNGTVTYTFSPQAGTFVVAGQYSGDSVYASSYTSLTIVVTPAATTTTLTYSGALLSAAAPAVPSYTLTATVKSNGSIPTGVVVFMAGATSLGMSALNSSGVATLVSTNTAFSAPVFSAVYIGGSNFSTSTSDSVTVTGDLGISVLNTAISAPQGSVASTSITITPYFGLNGVVTFGCSGLPANSLCRYILSTLTYTAGSSAAQSMTLQVFTSLNPNTASVKPIKPAASTRFAEMGAASILTLLVLSMRRGRLARIKAWGLLSLVACVSLCTMLSGCGATAASATNPYVTPTGTSTIGFTATAPNGISETASIGLTVGAAYISQ</sequence>
<dbReference type="GO" id="GO:0008270">
    <property type="term" value="F:zinc ion binding"/>
    <property type="evidence" value="ECO:0007669"/>
    <property type="project" value="UniProtKB-KW"/>
</dbReference>
<dbReference type="SUPFAM" id="SSF63829">
    <property type="entry name" value="Calcium-dependent phosphotriesterase"/>
    <property type="match status" value="2"/>
</dbReference>
<dbReference type="Pfam" id="PF16640">
    <property type="entry name" value="Big_3_5"/>
    <property type="match status" value="2"/>
</dbReference>
<evidence type="ECO:0000313" key="3">
    <source>
        <dbReference type="EMBL" id="SNT42358.1"/>
    </source>
</evidence>
<gene>
    <name evidence="3" type="ORF">SAMN05421770_11349</name>
</gene>
<protein>
    <submittedName>
        <fullName evidence="3">Sugar lactone lactonase YvrE</fullName>
    </submittedName>
</protein>
<keyword evidence="1" id="KW-0732">Signal</keyword>
<dbReference type="OrthoDB" id="111726at2"/>
<proteinExistence type="predicted"/>
<dbReference type="Gene3D" id="2.60.40.10">
    <property type="entry name" value="Immunoglobulins"/>
    <property type="match status" value="3"/>
</dbReference>
<reference evidence="3 4" key="1">
    <citation type="submission" date="2017-06" db="EMBL/GenBank/DDBJ databases">
        <authorList>
            <person name="Kim H.J."/>
            <person name="Triplett B.A."/>
        </authorList>
    </citation>
    <scope>NUCLEOTIDE SEQUENCE [LARGE SCALE GENOMIC DNA]</scope>
    <source>
        <strain evidence="3 4">DSM 18704</strain>
    </source>
</reference>
<feature type="domain" description="Bacterial Ig-like" evidence="2">
    <location>
        <begin position="967"/>
        <end position="1053"/>
    </location>
</feature>
<accession>A0A239MK79</accession>
<feature type="signal peptide" evidence="1">
    <location>
        <begin position="1"/>
        <end position="31"/>
    </location>
</feature>
<dbReference type="RefSeq" id="WP_089410373.1">
    <property type="nucleotide sequence ID" value="NZ_FZOU01000013.1"/>
</dbReference>
<dbReference type="SUPFAM" id="SSF101898">
    <property type="entry name" value="NHL repeat"/>
    <property type="match status" value="1"/>
</dbReference>
<dbReference type="InterPro" id="IPR011042">
    <property type="entry name" value="6-blade_b-propeller_TolB-like"/>
</dbReference>
<keyword evidence="4" id="KW-1185">Reference proteome</keyword>
<dbReference type="InterPro" id="IPR050952">
    <property type="entry name" value="TRIM-NHL_E3_ligases"/>
</dbReference>
<dbReference type="Gene3D" id="2.40.10.500">
    <property type="match status" value="3"/>
</dbReference>
<dbReference type="EMBL" id="FZOU01000013">
    <property type="protein sequence ID" value="SNT42358.1"/>
    <property type="molecule type" value="Genomic_DNA"/>
</dbReference>
<dbReference type="Gene3D" id="2.120.10.30">
    <property type="entry name" value="TolB, C-terminal domain"/>
    <property type="match status" value="2"/>
</dbReference>
<dbReference type="Proteomes" id="UP000198356">
    <property type="component" value="Unassembled WGS sequence"/>
</dbReference>
<feature type="domain" description="Bacterial Ig-like" evidence="2">
    <location>
        <begin position="1077"/>
        <end position="1150"/>
    </location>
</feature>